<sequence>MTHPQDRGARRRINRQRPDTYLSRSQRIDRYGVEKQWKHLYGRSVKLRRAQQIGKLWPRREWEKLMAEADPVNVLFVCSKNQWRSPTGEAIFAKADGIATRSAGTVSSARRQVSLEDIRWADLILVMEEKHAARLKADFRQDIRFKRLHVLDIPDDYKFMDTDLVALIRTAAEPLIFGNS</sequence>
<dbReference type="SMART" id="SM00226">
    <property type="entry name" value="LMWPc"/>
    <property type="match status" value="1"/>
</dbReference>
<dbReference type="Gene3D" id="3.40.50.2300">
    <property type="match status" value="2"/>
</dbReference>
<name>A0A160U043_9ZZZZ</name>
<protein>
    <submittedName>
        <fullName evidence="2">Cellular communication/signal transduction</fullName>
    </submittedName>
</protein>
<evidence type="ECO:0000313" key="2">
    <source>
        <dbReference type="EMBL" id="CUS56893.1"/>
    </source>
</evidence>
<gene>
    <name evidence="2" type="ORF">MGWOODY_Hyp1355</name>
</gene>
<dbReference type="InterPro" id="IPR023485">
    <property type="entry name" value="Ptyr_pPase"/>
</dbReference>
<reference evidence="2" key="1">
    <citation type="submission" date="2015-10" db="EMBL/GenBank/DDBJ databases">
        <authorList>
            <person name="Gilbert D.G."/>
        </authorList>
    </citation>
    <scope>NUCLEOTIDE SEQUENCE</scope>
</reference>
<dbReference type="AlphaFoldDB" id="A0A160U043"/>
<dbReference type="InterPro" id="IPR036196">
    <property type="entry name" value="Ptyr_pPase_sf"/>
</dbReference>
<dbReference type="SUPFAM" id="SSF52788">
    <property type="entry name" value="Phosphotyrosine protein phosphatases I"/>
    <property type="match status" value="1"/>
</dbReference>
<evidence type="ECO:0000259" key="1">
    <source>
        <dbReference type="SMART" id="SM00226"/>
    </source>
</evidence>
<accession>A0A160U043</accession>
<feature type="domain" description="Phosphotyrosine protein phosphatase I" evidence="1">
    <location>
        <begin position="72"/>
        <end position="178"/>
    </location>
</feature>
<proteinExistence type="predicted"/>
<dbReference type="EMBL" id="CZQD01000034">
    <property type="protein sequence ID" value="CUS56893.1"/>
    <property type="molecule type" value="Genomic_DNA"/>
</dbReference>
<organism evidence="2">
    <name type="scientific">hydrothermal vent metagenome</name>
    <dbReference type="NCBI Taxonomy" id="652676"/>
    <lineage>
        <taxon>unclassified sequences</taxon>
        <taxon>metagenomes</taxon>
        <taxon>ecological metagenomes</taxon>
    </lineage>
</organism>